<dbReference type="Pfam" id="PF02875">
    <property type="entry name" value="Mur_ligase_C"/>
    <property type="match status" value="1"/>
</dbReference>
<dbReference type="SUPFAM" id="SSF53244">
    <property type="entry name" value="MurD-like peptide ligases, peptide-binding domain"/>
    <property type="match status" value="1"/>
</dbReference>
<gene>
    <name evidence="26" type="ORF">SAMN02745206_01998</name>
</gene>
<protein>
    <recommendedName>
        <fullName evidence="9">Dihydrofolate synthase/folylpolyglutamate synthase</fullName>
        <ecNumber evidence="7">6.3.2.12</ecNumber>
        <ecNumber evidence="8">6.3.2.17</ecNumber>
    </recommendedName>
    <alternativeName>
        <fullName evidence="18">Folylpoly-gamma-glutamate synthetase-dihydrofolate synthetase</fullName>
    </alternativeName>
    <alternativeName>
        <fullName evidence="16">Folylpolyglutamate synthetase</fullName>
    </alternativeName>
    <alternativeName>
        <fullName evidence="17">Tetrahydrofolylpolyglutamate synthase</fullName>
    </alternativeName>
</protein>
<dbReference type="Proteomes" id="UP000184076">
    <property type="component" value="Unassembled WGS sequence"/>
</dbReference>
<sequence length="432" mass="48391">MDDYDKAVQFLFSLQKMGIKFGLNRTERLLARLGDPHGAFSAIHIAGTNGKGSTAAMLSAILHRHGFRVGLYTSPHLVRFTERFRIDDREVSADKVFRAFQDVMDVVDGDQLPTFFEAVTAMAFQLFAAEGVDWAVVETGMGGRLDATNVLEPRVSVITNVALDHQEFLGSTLSAVAREKAGIIKERTPVVTGARQPVVQSTLKTRCLKKRAPLYRLGTHFRVRRNGPQNFSYHGLHHRWANLPLGLLGEHQHTNAALALAVLELLEGQGVLRLDPERVREGLTGVHWPGRMEILERDPIVMVDGAHNPNGAESLRTSLTHLFRYRKLHLVMGIMADKDIRGIFRRLLPLAETVFFTRPRYGRAADPELLRRLAKPYIQRHYVVPNPADAIAQAKDMATPEDLICITGSLYFVGEVKELYGEPFQLHDQLLA</sequence>
<evidence type="ECO:0000259" key="25">
    <source>
        <dbReference type="Pfam" id="PF08245"/>
    </source>
</evidence>
<keyword evidence="15" id="KW-0289">Folate biosynthesis</keyword>
<dbReference type="GO" id="GO:0005737">
    <property type="term" value="C:cytoplasm"/>
    <property type="evidence" value="ECO:0007669"/>
    <property type="project" value="TreeGrafter"/>
</dbReference>
<dbReference type="NCBIfam" id="TIGR01499">
    <property type="entry name" value="folC"/>
    <property type="match status" value="1"/>
</dbReference>
<dbReference type="GO" id="GO:0004326">
    <property type="term" value="F:tetrahydrofolylpolyglutamate synthase activity"/>
    <property type="evidence" value="ECO:0007669"/>
    <property type="project" value="UniProtKB-EC"/>
</dbReference>
<comment type="similarity">
    <text evidence="5 23">Belongs to the folylpolyglutamate synthase family.</text>
</comment>
<evidence type="ECO:0000256" key="1">
    <source>
        <dbReference type="ARBA" id="ARBA00001946"/>
    </source>
</evidence>
<evidence type="ECO:0000256" key="8">
    <source>
        <dbReference type="ARBA" id="ARBA00013025"/>
    </source>
</evidence>
<dbReference type="PIRSF" id="PIRSF001563">
    <property type="entry name" value="Folylpolyglu_synth"/>
    <property type="match status" value="1"/>
</dbReference>
<keyword evidence="10 23" id="KW-0436">Ligase</keyword>
<keyword evidence="12 23" id="KW-0547">Nucleotide-binding</keyword>
<proteinExistence type="inferred from homology"/>
<dbReference type="GO" id="GO:0046654">
    <property type="term" value="P:tetrahydrofolate biosynthetic process"/>
    <property type="evidence" value="ECO:0007669"/>
    <property type="project" value="UniProtKB-UniPathway"/>
</dbReference>
<evidence type="ECO:0000256" key="20">
    <source>
        <dbReference type="ARBA" id="ARBA00047808"/>
    </source>
</evidence>
<evidence type="ECO:0000256" key="22">
    <source>
        <dbReference type="ARBA" id="ARBA00049161"/>
    </source>
</evidence>
<dbReference type="PANTHER" id="PTHR11136">
    <property type="entry name" value="FOLYLPOLYGLUTAMATE SYNTHASE-RELATED"/>
    <property type="match status" value="1"/>
</dbReference>
<dbReference type="GO" id="GO:0046656">
    <property type="term" value="P:folic acid biosynthetic process"/>
    <property type="evidence" value="ECO:0007669"/>
    <property type="project" value="UniProtKB-KW"/>
</dbReference>
<dbReference type="Pfam" id="PF08245">
    <property type="entry name" value="Mur_ligase_M"/>
    <property type="match status" value="1"/>
</dbReference>
<evidence type="ECO:0000256" key="4">
    <source>
        <dbReference type="ARBA" id="ARBA00005150"/>
    </source>
</evidence>
<dbReference type="EC" id="6.3.2.17" evidence="8"/>
<dbReference type="Gene3D" id="3.90.190.20">
    <property type="entry name" value="Mur ligase, C-terminal domain"/>
    <property type="match status" value="1"/>
</dbReference>
<dbReference type="InterPro" id="IPR018109">
    <property type="entry name" value="Folylpolyglutamate_synth_CS"/>
</dbReference>
<dbReference type="GO" id="GO:0046872">
    <property type="term" value="F:metal ion binding"/>
    <property type="evidence" value="ECO:0007669"/>
    <property type="project" value="UniProtKB-KW"/>
</dbReference>
<dbReference type="UniPathway" id="UPA00077">
    <property type="reaction ID" value="UER00157"/>
</dbReference>
<dbReference type="InterPro" id="IPR013221">
    <property type="entry name" value="Mur_ligase_cen"/>
</dbReference>
<dbReference type="GO" id="GO:0008841">
    <property type="term" value="F:dihydrofolate synthase activity"/>
    <property type="evidence" value="ECO:0007669"/>
    <property type="project" value="UniProtKB-EC"/>
</dbReference>
<evidence type="ECO:0000256" key="15">
    <source>
        <dbReference type="ARBA" id="ARBA00022909"/>
    </source>
</evidence>
<dbReference type="RefSeq" id="WP_084076377.1">
    <property type="nucleotide sequence ID" value="NZ_FQVB01000018.1"/>
</dbReference>
<dbReference type="InterPro" id="IPR036615">
    <property type="entry name" value="Mur_ligase_C_dom_sf"/>
</dbReference>
<dbReference type="EMBL" id="FQVB01000018">
    <property type="protein sequence ID" value="SHF45157.1"/>
    <property type="molecule type" value="Genomic_DNA"/>
</dbReference>
<evidence type="ECO:0000313" key="27">
    <source>
        <dbReference type="Proteomes" id="UP000184076"/>
    </source>
</evidence>
<feature type="domain" description="Mur ligase central" evidence="25">
    <location>
        <begin position="45"/>
        <end position="262"/>
    </location>
</feature>
<keyword evidence="13 23" id="KW-0067">ATP-binding</keyword>
<feature type="domain" description="Mur ligase C-terminal" evidence="24">
    <location>
        <begin position="290"/>
        <end position="409"/>
    </location>
</feature>
<evidence type="ECO:0000256" key="11">
    <source>
        <dbReference type="ARBA" id="ARBA00022723"/>
    </source>
</evidence>
<evidence type="ECO:0000256" key="23">
    <source>
        <dbReference type="PIRNR" id="PIRNR001563"/>
    </source>
</evidence>
<dbReference type="AlphaFoldDB" id="A0A1M5BSA3"/>
<dbReference type="PROSITE" id="PS01012">
    <property type="entry name" value="FOLYLPOLYGLU_SYNT_2"/>
    <property type="match status" value="1"/>
</dbReference>
<evidence type="ECO:0000256" key="14">
    <source>
        <dbReference type="ARBA" id="ARBA00022842"/>
    </source>
</evidence>
<comment type="cofactor">
    <cofactor evidence="1">
        <name>Mg(2+)</name>
        <dbReference type="ChEBI" id="CHEBI:18420"/>
    </cofactor>
</comment>
<comment type="catalytic activity">
    <reaction evidence="21">
        <text>(6R)-5,10-methylenetetrahydrofolyl-(gamma-L-Glu)(n) + L-glutamate + ATP = (6R)-5,10-methylenetetrahydrofolyl-(gamma-L-Glu)(n+1) + ADP + phosphate + H(+)</text>
        <dbReference type="Rhea" id="RHEA:51912"/>
        <dbReference type="Rhea" id="RHEA-COMP:13257"/>
        <dbReference type="Rhea" id="RHEA-COMP:13258"/>
        <dbReference type="ChEBI" id="CHEBI:15378"/>
        <dbReference type="ChEBI" id="CHEBI:29985"/>
        <dbReference type="ChEBI" id="CHEBI:30616"/>
        <dbReference type="ChEBI" id="CHEBI:43474"/>
        <dbReference type="ChEBI" id="CHEBI:136572"/>
        <dbReference type="ChEBI" id="CHEBI:456216"/>
        <dbReference type="EC" id="6.3.2.17"/>
    </reaction>
</comment>
<evidence type="ECO:0000256" key="10">
    <source>
        <dbReference type="ARBA" id="ARBA00022598"/>
    </source>
</evidence>
<dbReference type="InterPro" id="IPR036565">
    <property type="entry name" value="Mur-like_cat_sf"/>
</dbReference>
<keyword evidence="11" id="KW-0479">Metal-binding</keyword>
<keyword evidence="14" id="KW-0460">Magnesium</keyword>
<evidence type="ECO:0000259" key="24">
    <source>
        <dbReference type="Pfam" id="PF02875"/>
    </source>
</evidence>
<dbReference type="GO" id="GO:0005524">
    <property type="term" value="F:ATP binding"/>
    <property type="evidence" value="ECO:0007669"/>
    <property type="project" value="UniProtKB-KW"/>
</dbReference>
<evidence type="ECO:0000256" key="6">
    <source>
        <dbReference type="ARBA" id="ARBA00011245"/>
    </source>
</evidence>
<dbReference type="STRING" id="1121391.SAMN02745206_01998"/>
<dbReference type="Gene3D" id="3.40.1190.10">
    <property type="entry name" value="Mur-like, catalytic domain"/>
    <property type="match status" value="1"/>
</dbReference>
<dbReference type="SUPFAM" id="SSF53623">
    <property type="entry name" value="MurD-like peptide ligases, catalytic domain"/>
    <property type="match status" value="1"/>
</dbReference>
<dbReference type="InterPro" id="IPR001645">
    <property type="entry name" value="Folylpolyglutamate_synth"/>
</dbReference>
<name>A0A1M5BSA3_9BACT</name>
<dbReference type="OrthoDB" id="9809356at2"/>
<accession>A0A1M5BSA3</accession>
<reference evidence="27" key="1">
    <citation type="submission" date="2016-11" db="EMBL/GenBank/DDBJ databases">
        <authorList>
            <person name="Varghese N."/>
            <person name="Submissions S."/>
        </authorList>
    </citation>
    <scope>NUCLEOTIDE SEQUENCE [LARGE SCALE GENOMIC DNA]</scope>
    <source>
        <strain evidence="27">DSM 9756</strain>
    </source>
</reference>
<comment type="catalytic activity">
    <reaction evidence="20">
        <text>10-formyltetrahydrofolyl-(gamma-L-Glu)(n) + L-glutamate + ATP = 10-formyltetrahydrofolyl-(gamma-L-Glu)(n+1) + ADP + phosphate + H(+)</text>
        <dbReference type="Rhea" id="RHEA:51904"/>
        <dbReference type="Rhea" id="RHEA-COMP:13088"/>
        <dbReference type="Rhea" id="RHEA-COMP:14300"/>
        <dbReference type="ChEBI" id="CHEBI:15378"/>
        <dbReference type="ChEBI" id="CHEBI:29985"/>
        <dbReference type="ChEBI" id="CHEBI:30616"/>
        <dbReference type="ChEBI" id="CHEBI:43474"/>
        <dbReference type="ChEBI" id="CHEBI:134413"/>
        <dbReference type="ChEBI" id="CHEBI:456216"/>
        <dbReference type="EC" id="6.3.2.17"/>
    </reaction>
</comment>
<evidence type="ECO:0000313" key="26">
    <source>
        <dbReference type="EMBL" id="SHF45157.1"/>
    </source>
</evidence>
<comment type="pathway">
    <text evidence="4">Cofactor biosynthesis; tetrahydrofolylpolyglutamate biosynthesis.</text>
</comment>
<evidence type="ECO:0000256" key="13">
    <source>
        <dbReference type="ARBA" id="ARBA00022840"/>
    </source>
</evidence>
<evidence type="ECO:0000256" key="21">
    <source>
        <dbReference type="ARBA" id="ARBA00049035"/>
    </source>
</evidence>
<comment type="function">
    <text evidence="2">Functions in two distinct reactions of the de novo folate biosynthetic pathway. Catalyzes the addition of a glutamate residue to dihydropteroate (7,8-dihydropteroate or H2Pte) to form dihydrofolate (7,8-dihydrofolate monoglutamate or H2Pte-Glu). Also catalyzes successive additions of L-glutamate to tetrahydrofolate or 10-formyltetrahydrofolate or 5,10-methylenetetrahydrofolate, leading to folylpolyglutamate derivatives.</text>
</comment>
<comment type="pathway">
    <text evidence="3">Cofactor biosynthesis; tetrahydrofolate biosynthesis; 7,8-dihydrofolate from 2-amino-4-hydroxy-6-hydroxymethyl-7,8-dihydropteridine diphosphate and 4-aminobenzoate: step 2/2.</text>
</comment>
<evidence type="ECO:0000256" key="12">
    <source>
        <dbReference type="ARBA" id="ARBA00022741"/>
    </source>
</evidence>
<keyword evidence="27" id="KW-1185">Reference proteome</keyword>
<comment type="subunit">
    <text evidence="6">Monomer.</text>
</comment>
<evidence type="ECO:0000256" key="16">
    <source>
        <dbReference type="ARBA" id="ARBA00030048"/>
    </source>
</evidence>
<evidence type="ECO:0000256" key="9">
    <source>
        <dbReference type="ARBA" id="ARBA00019357"/>
    </source>
</evidence>
<evidence type="ECO:0000256" key="3">
    <source>
        <dbReference type="ARBA" id="ARBA00004799"/>
    </source>
</evidence>
<dbReference type="EC" id="6.3.2.12" evidence="7"/>
<dbReference type="PANTHER" id="PTHR11136:SF0">
    <property type="entry name" value="DIHYDROFOLATE SYNTHETASE-RELATED"/>
    <property type="match status" value="1"/>
</dbReference>
<evidence type="ECO:0000256" key="5">
    <source>
        <dbReference type="ARBA" id="ARBA00008276"/>
    </source>
</evidence>
<evidence type="ECO:0000256" key="19">
    <source>
        <dbReference type="ARBA" id="ARBA00047493"/>
    </source>
</evidence>
<evidence type="ECO:0000256" key="7">
    <source>
        <dbReference type="ARBA" id="ARBA00013023"/>
    </source>
</evidence>
<evidence type="ECO:0000256" key="18">
    <source>
        <dbReference type="ARBA" id="ARBA00032510"/>
    </source>
</evidence>
<organism evidence="26 27">
    <name type="scientific">Desulfacinum infernum DSM 9756</name>
    <dbReference type="NCBI Taxonomy" id="1121391"/>
    <lineage>
        <taxon>Bacteria</taxon>
        <taxon>Pseudomonadati</taxon>
        <taxon>Thermodesulfobacteriota</taxon>
        <taxon>Syntrophobacteria</taxon>
        <taxon>Syntrophobacterales</taxon>
        <taxon>Syntrophobacteraceae</taxon>
        <taxon>Desulfacinum</taxon>
    </lineage>
</organism>
<dbReference type="InterPro" id="IPR004101">
    <property type="entry name" value="Mur_ligase_C"/>
</dbReference>
<evidence type="ECO:0000256" key="17">
    <source>
        <dbReference type="ARBA" id="ARBA00030592"/>
    </source>
</evidence>
<dbReference type="FunFam" id="3.40.1190.10:FF:000004">
    <property type="entry name" value="Dihydrofolate synthase/folylpolyglutamate synthase"/>
    <property type="match status" value="1"/>
</dbReference>
<evidence type="ECO:0000256" key="2">
    <source>
        <dbReference type="ARBA" id="ARBA00002714"/>
    </source>
</evidence>
<comment type="catalytic activity">
    <reaction evidence="22">
        <text>7,8-dihydropteroate + L-glutamate + ATP = 7,8-dihydrofolate + ADP + phosphate + H(+)</text>
        <dbReference type="Rhea" id="RHEA:23584"/>
        <dbReference type="ChEBI" id="CHEBI:15378"/>
        <dbReference type="ChEBI" id="CHEBI:17839"/>
        <dbReference type="ChEBI" id="CHEBI:29985"/>
        <dbReference type="ChEBI" id="CHEBI:30616"/>
        <dbReference type="ChEBI" id="CHEBI:43474"/>
        <dbReference type="ChEBI" id="CHEBI:57451"/>
        <dbReference type="ChEBI" id="CHEBI:456216"/>
        <dbReference type="EC" id="6.3.2.12"/>
    </reaction>
</comment>
<comment type="catalytic activity">
    <reaction evidence="19">
        <text>(6S)-5,6,7,8-tetrahydrofolyl-(gamma-L-Glu)(n) + L-glutamate + ATP = (6S)-5,6,7,8-tetrahydrofolyl-(gamma-L-Glu)(n+1) + ADP + phosphate + H(+)</text>
        <dbReference type="Rhea" id="RHEA:10580"/>
        <dbReference type="Rhea" id="RHEA-COMP:14738"/>
        <dbReference type="Rhea" id="RHEA-COMP:14740"/>
        <dbReference type="ChEBI" id="CHEBI:15378"/>
        <dbReference type="ChEBI" id="CHEBI:29985"/>
        <dbReference type="ChEBI" id="CHEBI:30616"/>
        <dbReference type="ChEBI" id="CHEBI:43474"/>
        <dbReference type="ChEBI" id="CHEBI:141005"/>
        <dbReference type="ChEBI" id="CHEBI:456216"/>
        <dbReference type="EC" id="6.3.2.17"/>
    </reaction>
</comment>